<gene>
    <name evidence="2" type="ORF">WG66_16398</name>
</gene>
<dbReference type="Gene3D" id="3.10.20.90">
    <property type="entry name" value="Phosphatidylinositol 3-kinase Catalytic Subunit, Chain A, domain 1"/>
    <property type="match status" value="1"/>
</dbReference>
<dbReference type="InterPro" id="IPR000626">
    <property type="entry name" value="Ubiquitin-like_dom"/>
</dbReference>
<protein>
    <recommendedName>
        <fullName evidence="1">Ubiquitin-like domain-containing protein</fullName>
    </recommendedName>
</protein>
<dbReference type="PANTHER" id="PTHR10666">
    <property type="entry name" value="UBIQUITIN"/>
    <property type="match status" value="1"/>
</dbReference>
<accession>A0A0W0F3Z6</accession>
<name>A0A0W0F3Z6_MONRR</name>
<dbReference type="PROSITE" id="PS50053">
    <property type="entry name" value="UBIQUITIN_2"/>
    <property type="match status" value="1"/>
</dbReference>
<dbReference type="Proteomes" id="UP000054988">
    <property type="component" value="Unassembled WGS sequence"/>
</dbReference>
<dbReference type="EMBL" id="LATX01002353">
    <property type="protein sequence ID" value="KTB31035.1"/>
    <property type="molecule type" value="Genomic_DNA"/>
</dbReference>
<comment type="caution">
    <text evidence="2">The sequence shown here is derived from an EMBL/GenBank/DDBJ whole genome shotgun (WGS) entry which is preliminary data.</text>
</comment>
<organism evidence="2 3">
    <name type="scientific">Moniliophthora roreri</name>
    <name type="common">Frosty pod rot fungus</name>
    <name type="synonym">Monilia roreri</name>
    <dbReference type="NCBI Taxonomy" id="221103"/>
    <lineage>
        <taxon>Eukaryota</taxon>
        <taxon>Fungi</taxon>
        <taxon>Dikarya</taxon>
        <taxon>Basidiomycota</taxon>
        <taxon>Agaricomycotina</taxon>
        <taxon>Agaricomycetes</taxon>
        <taxon>Agaricomycetidae</taxon>
        <taxon>Agaricales</taxon>
        <taxon>Marasmiineae</taxon>
        <taxon>Marasmiaceae</taxon>
        <taxon>Moniliophthora</taxon>
    </lineage>
</organism>
<dbReference type="InterPro" id="IPR050158">
    <property type="entry name" value="Ubiquitin_ubiquitin-like"/>
</dbReference>
<dbReference type="PRINTS" id="PR00348">
    <property type="entry name" value="UBIQUITIN"/>
</dbReference>
<dbReference type="InterPro" id="IPR029071">
    <property type="entry name" value="Ubiquitin-like_domsf"/>
</dbReference>
<proteinExistence type="predicted"/>
<sequence length="57" mass="6396">MLIKAKESTLTGKKIELDDVDPEDKIARIKGKVEEHSGVPPPQQRLIFGGRQMCICF</sequence>
<evidence type="ECO:0000313" key="2">
    <source>
        <dbReference type="EMBL" id="KTB31035.1"/>
    </source>
</evidence>
<dbReference type="SUPFAM" id="SSF54236">
    <property type="entry name" value="Ubiquitin-like"/>
    <property type="match status" value="1"/>
</dbReference>
<reference evidence="2 3" key="1">
    <citation type="submission" date="2015-12" db="EMBL/GenBank/DDBJ databases">
        <title>Draft genome sequence of Moniliophthora roreri, the causal agent of frosty pod rot of cacao.</title>
        <authorList>
            <person name="Aime M.C."/>
            <person name="Diaz-Valderrama J.R."/>
            <person name="Kijpornyongpan T."/>
            <person name="Phillips-Mora W."/>
        </authorList>
    </citation>
    <scope>NUCLEOTIDE SEQUENCE [LARGE SCALE GENOMIC DNA]</scope>
    <source>
        <strain evidence="2 3">MCA 2952</strain>
    </source>
</reference>
<evidence type="ECO:0000313" key="3">
    <source>
        <dbReference type="Proteomes" id="UP000054988"/>
    </source>
</evidence>
<feature type="domain" description="Ubiquitin-like" evidence="1">
    <location>
        <begin position="1"/>
        <end position="53"/>
    </location>
</feature>
<evidence type="ECO:0000259" key="1">
    <source>
        <dbReference type="PROSITE" id="PS50053"/>
    </source>
</evidence>
<dbReference type="Pfam" id="PF00240">
    <property type="entry name" value="ubiquitin"/>
    <property type="match status" value="1"/>
</dbReference>
<dbReference type="AlphaFoldDB" id="A0A0W0F3Z6"/>
<dbReference type="InterPro" id="IPR019956">
    <property type="entry name" value="Ubiquitin_dom"/>
</dbReference>